<name>A0ABZ0PLF0_9PROT</name>
<dbReference type="RefSeq" id="WP_318650160.1">
    <property type="nucleotide sequence ID" value="NZ_CP137852.1"/>
</dbReference>
<reference evidence="1 2" key="1">
    <citation type="submission" date="2023-11" db="EMBL/GenBank/DDBJ databases">
        <title>Arctic aerobic anoxygenic photoheterotroph Sediminicoccus rosea KRV36 adapts its photosynthesis to long days of polar summer.</title>
        <authorList>
            <person name="Tomasch J."/>
            <person name="Kopejtka K."/>
            <person name="Bily T."/>
            <person name="Gardiner A.T."/>
            <person name="Gardian Z."/>
            <person name="Shivaramu S."/>
            <person name="Koblizek M."/>
            <person name="Engelhardt F."/>
            <person name="Kaftan D."/>
        </authorList>
    </citation>
    <scope>NUCLEOTIDE SEQUENCE [LARGE SCALE GENOMIC DNA]</scope>
    <source>
        <strain evidence="1 2">R-30</strain>
    </source>
</reference>
<proteinExistence type="predicted"/>
<organism evidence="1 2">
    <name type="scientific">Sediminicoccus rosea</name>
    <dbReference type="NCBI Taxonomy" id="1225128"/>
    <lineage>
        <taxon>Bacteria</taxon>
        <taxon>Pseudomonadati</taxon>
        <taxon>Pseudomonadota</taxon>
        <taxon>Alphaproteobacteria</taxon>
        <taxon>Acetobacterales</taxon>
        <taxon>Roseomonadaceae</taxon>
        <taxon>Sediminicoccus</taxon>
    </lineage>
</organism>
<dbReference type="EMBL" id="CP137852">
    <property type="protein sequence ID" value="WPB86187.1"/>
    <property type="molecule type" value="Genomic_DNA"/>
</dbReference>
<evidence type="ECO:0000313" key="1">
    <source>
        <dbReference type="EMBL" id="WPB86187.1"/>
    </source>
</evidence>
<protein>
    <recommendedName>
        <fullName evidence="3">Methyltransferase domain-containing protein</fullName>
    </recommendedName>
</protein>
<gene>
    <name evidence="1" type="ORF">R9Z33_04785</name>
</gene>
<sequence length="253" mass="28624">MPPSHLAPPPFGVGRAKPQDRLDHWIAAVAPGRTFLDLGGIRERSGNERASWAQRCGATDVAMADMLPLDHELWGYFRDQVRAHGVRDIDFRPEVDVDSPSFAAKLNRYDIVSAPLLLYHAPNPVHTLLNLRRVVGEYLIAGTVTVPDVVENAEGRVAFPASSALFLPALRGRERAVMRRYYLDRFGLDLDTHAPAGDGATMPYVTEGGPSPWPYWWFFTKSAFERALDLLEMRLLDRHTWQDHAHFVFLRRK</sequence>
<accession>A0ABZ0PLF0</accession>
<dbReference type="Proteomes" id="UP001305521">
    <property type="component" value="Chromosome"/>
</dbReference>
<evidence type="ECO:0008006" key="3">
    <source>
        <dbReference type="Google" id="ProtNLM"/>
    </source>
</evidence>
<keyword evidence="2" id="KW-1185">Reference proteome</keyword>
<evidence type="ECO:0000313" key="2">
    <source>
        <dbReference type="Proteomes" id="UP001305521"/>
    </source>
</evidence>